<feature type="domain" description="J" evidence="2">
    <location>
        <begin position="6"/>
        <end position="78"/>
    </location>
</feature>
<dbReference type="SUPFAM" id="SSF46565">
    <property type="entry name" value="Chaperone J-domain"/>
    <property type="match status" value="1"/>
</dbReference>
<name>A0ABY8C654_9FIRM</name>
<dbReference type="PROSITE" id="PS50076">
    <property type="entry name" value="DNAJ_2"/>
    <property type="match status" value="1"/>
</dbReference>
<evidence type="ECO:0000256" key="1">
    <source>
        <dbReference type="ARBA" id="ARBA00022705"/>
    </source>
</evidence>
<sequence>MENGRSPYDILGLQYGAGKEEIREAYRNLVRRYQPENYVGNPLAALAKEKLAEINAAYDELMGAGNYSAHTSETDSAKRTGTHYYRRDDDYEDLEDGVVDPCSGRSYPSRRDYRYRQTQVTPCCCCLPAGGCCQALETLYCLDCCCECMGGDLCSCC</sequence>
<gene>
    <name evidence="3" type="ORF">PYS61_03060</name>
</gene>
<organism evidence="3 4">
    <name type="scientific">Amygdalobacter indicium</name>
    <dbReference type="NCBI Taxonomy" id="3029272"/>
    <lineage>
        <taxon>Bacteria</taxon>
        <taxon>Bacillati</taxon>
        <taxon>Bacillota</taxon>
        <taxon>Clostridia</taxon>
        <taxon>Eubacteriales</taxon>
        <taxon>Oscillospiraceae</taxon>
        <taxon>Amygdalobacter</taxon>
    </lineage>
</organism>
<dbReference type="PRINTS" id="PR00625">
    <property type="entry name" value="JDOMAIN"/>
</dbReference>
<accession>A0ABY8C654</accession>
<proteinExistence type="predicted"/>
<dbReference type="EMBL" id="CP118868">
    <property type="protein sequence ID" value="WEG36163.1"/>
    <property type="molecule type" value="Genomic_DNA"/>
</dbReference>
<dbReference type="InterPro" id="IPR001623">
    <property type="entry name" value="DnaJ_domain"/>
</dbReference>
<evidence type="ECO:0000313" key="4">
    <source>
        <dbReference type="Proteomes" id="UP001220478"/>
    </source>
</evidence>
<dbReference type="InterPro" id="IPR036869">
    <property type="entry name" value="J_dom_sf"/>
</dbReference>
<dbReference type="RefSeq" id="WP_315570143.1">
    <property type="nucleotide sequence ID" value="NZ_CP118866.1"/>
</dbReference>
<dbReference type="Gene3D" id="1.10.287.110">
    <property type="entry name" value="DnaJ domain"/>
    <property type="match status" value="1"/>
</dbReference>
<dbReference type="CDD" id="cd06257">
    <property type="entry name" value="DnaJ"/>
    <property type="match status" value="1"/>
</dbReference>
<evidence type="ECO:0000259" key="2">
    <source>
        <dbReference type="PROSITE" id="PS50076"/>
    </source>
</evidence>
<dbReference type="Proteomes" id="UP001220478">
    <property type="component" value="Chromosome"/>
</dbReference>
<protein>
    <submittedName>
        <fullName evidence="3">DnaJ domain-containing protein</fullName>
    </submittedName>
</protein>
<reference evidence="3 4" key="1">
    <citation type="submission" date="2023-02" db="EMBL/GenBank/DDBJ databases">
        <title>Novel Oscillospiraceae bacterial genomes.</title>
        <authorList>
            <person name="Srinivasan S."/>
            <person name="Austin M.N."/>
            <person name="Fiedler T.L."/>
            <person name="Strenk S.M."/>
            <person name="Agnew K.J."/>
            <person name="Nagana Gowda G.A."/>
            <person name="Raftery D."/>
            <person name="Beamer M.A."/>
            <person name="Achilles S.L."/>
            <person name="Wiesenfeld H.C."/>
            <person name="Fredricks D.N."/>
            <person name="Hillier S.L."/>
        </authorList>
    </citation>
    <scope>NUCLEOTIDE SEQUENCE [LARGE SCALE GENOMIC DNA]</scope>
    <source>
        <strain evidence="3 4">CHIC02 1186E3-8</strain>
    </source>
</reference>
<dbReference type="Pfam" id="PF00226">
    <property type="entry name" value="DnaJ"/>
    <property type="match status" value="1"/>
</dbReference>
<evidence type="ECO:0000313" key="3">
    <source>
        <dbReference type="EMBL" id="WEG36163.1"/>
    </source>
</evidence>
<keyword evidence="4" id="KW-1185">Reference proteome</keyword>
<keyword evidence="1" id="KW-0235">DNA replication</keyword>
<dbReference type="SMART" id="SM00271">
    <property type="entry name" value="DnaJ"/>
    <property type="match status" value="1"/>
</dbReference>